<dbReference type="Pfam" id="PF04324">
    <property type="entry name" value="Fer2_BFD"/>
    <property type="match status" value="1"/>
</dbReference>
<evidence type="ECO:0000313" key="4">
    <source>
        <dbReference type="Proteomes" id="UP001519271"/>
    </source>
</evidence>
<dbReference type="EC" id="1.1.5.3" evidence="3"/>
<keyword evidence="3" id="KW-0560">Oxidoreductase</keyword>
<feature type="domain" description="BFD-like [2Fe-2S]-binding" evidence="2">
    <location>
        <begin position="404"/>
        <end position="457"/>
    </location>
</feature>
<dbReference type="Gene3D" id="3.50.50.60">
    <property type="entry name" value="FAD/NAD(P)-binding domain"/>
    <property type="match status" value="1"/>
</dbReference>
<sequence length="488" mass="53992">MSSDVIIVGAGVIGSAIARELSRKKLRILVLEKELDVAFGNSSRNTGMLHAGFTYKPGSLKAELCVEGNREFDEVADELGVSFRRTGKVVIGFNDDDLERILKFKAIGEENGVEDLEIIDRARLDEIAPGAGGNFAMHCPTSGILDPIGYTIALAENAATNGVEFRFGEKVTGIERNDGMYEVTTDKGLHMGRWIINAAGMNSCAISDMLGFKRDYIVKGFKGEYIVLDKSLGKHLNIPVYPAPDEKGGFSTHATPTIDGNVLVGPDSYVTFDLEDYETTKLHLDGLYEDGKRMFPYMDRQSYIRSFAGIRVKRVNPMTNENLDFLIEDDSEFPNAINLVGIESPGLTCSLPIARRVSSLLGKAEALEENSNFNPVRLKTERFSEATNEERAKLIENDPDYGEIICRCEKVTKKEIIEAIRNPLGAATVASVKNRTRAGMGRCDGGYCQMRITELIESELGLKETDIRYKARVSYMFTGRVRDEIKEG</sequence>
<keyword evidence="4" id="KW-1185">Reference proteome</keyword>
<dbReference type="Proteomes" id="UP001519271">
    <property type="component" value="Unassembled WGS sequence"/>
</dbReference>
<evidence type="ECO:0000313" key="3">
    <source>
        <dbReference type="EMBL" id="MBP1918871.1"/>
    </source>
</evidence>
<proteinExistence type="predicted"/>
<accession>A0ABS4G2W1</accession>
<dbReference type="CDD" id="cd19946">
    <property type="entry name" value="GlpA-like_Fer2_BFD-like"/>
    <property type="match status" value="1"/>
</dbReference>
<dbReference type="InterPro" id="IPR036188">
    <property type="entry name" value="FAD/NAD-bd_sf"/>
</dbReference>
<evidence type="ECO:0000259" key="1">
    <source>
        <dbReference type="Pfam" id="PF01266"/>
    </source>
</evidence>
<dbReference type="Gene3D" id="3.30.9.10">
    <property type="entry name" value="D-Amino Acid Oxidase, subunit A, domain 2"/>
    <property type="match status" value="1"/>
</dbReference>
<feature type="domain" description="FAD dependent oxidoreductase" evidence="1">
    <location>
        <begin position="4"/>
        <end position="358"/>
    </location>
</feature>
<gene>
    <name evidence="3" type="ORF">J2Z34_001351</name>
</gene>
<reference evidence="3 4" key="1">
    <citation type="submission" date="2021-03" db="EMBL/GenBank/DDBJ databases">
        <title>Genomic Encyclopedia of Type Strains, Phase IV (KMG-IV): sequencing the most valuable type-strain genomes for metagenomic binning, comparative biology and taxonomic classification.</title>
        <authorList>
            <person name="Goeker M."/>
        </authorList>
    </citation>
    <scope>NUCLEOTIDE SEQUENCE [LARGE SCALE GENOMIC DNA]</scope>
    <source>
        <strain evidence="3 4">DSM 6139</strain>
    </source>
</reference>
<dbReference type="InterPro" id="IPR041854">
    <property type="entry name" value="BFD-like_2Fe2S-bd_dom_sf"/>
</dbReference>
<protein>
    <submittedName>
        <fullName evidence="3">Glycerol-3-phosphate dehydrogenase</fullName>
        <ecNumber evidence="3">1.1.5.3</ecNumber>
    </submittedName>
</protein>
<dbReference type="PANTHER" id="PTHR42720:SF1">
    <property type="entry name" value="GLYCEROL 3-PHOSPHATE OXIDASE"/>
    <property type="match status" value="1"/>
</dbReference>
<dbReference type="RefSeq" id="WP_209459093.1">
    <property type="nucleotide sequence ID" value="NZ_JAGGKC010000009.1"/>
</dbReference>
<organism evidence="3 4">
    <name type="scientific">Youngiibacter multivorans</name>
    <dbReference type="NCBI Taxonomy" id="937251"/>
    <lineage>
        <taxon>Bacteria</taxon>
        <taxon>Bacillati</taxon>
        <taxon>Bacillota</taxon>
        <taxon>Clostridia</taxon>
        <taxon>Eubacteriales</taxon>
        <taxon>Clostridiaceae</taxon>
        <taxon>Youngiibacter</taxon>
    </lineage>
</organism>
<dbReference type="SUPFAM" id="SSF51905">
    <property type="entry name" value="FAD/NAD(P)-binding domain"/>
    <property type="match status" value="1"/>
</dbReference>
<dbReference type="EMBL" id="JAGGKC010000009">
    <property type="protein sequence ID" value="MBP1918871.1"/>
    <property type="molecule type" value="Genomic_DNA"/>
</dbReference>
<comment type="caution">
    <text evidence="3">The sequence shown here is derived from an EMBL/GenBank/DDBJ whole genome shotgun (WGS) entry which is preliminary data.</text>
</comment>
<dbReference type="GO" id="GO:0004368">
    <property type="term" value="F:glycerol-3-phosphate dehydrogenase (quinone) activity"/>
    <property type="evidence" value="ECO:0007669"/>
    <property type="project" value="UniProtKB-EC"/>
</dbReference>
<dbReference type="InterPro" id="IPR007419">
    <property type="entry name" value="BFD-like_2Fe2S-bd_dom"/>
</dbReference>
<name>A0ABS4G2W1_9CLOT</name>
<dbReference type="Gene3D" id="1.10.10.1100">
    <property type="entry name" value="BFD-like [2Fe-2S]-binding domain"/>
    <property type="match status" value="1"/>
</dbReference>
<dbReference type="PANTHER" id="PTHR42720">
    <property type="entry name" value="GLYCEROL-3-PHOSPHATE DEHYDROGENASE"/>
    <property type="match status" value="1"/>
</dbReference>
<evidence type="ECO:0000259" key="2">
    <source>
        <dbReference type="Pfam" id="PF04324"/>
    </source>
</evidence>
<dbReference type="InterPro" id="IPR052745">
    <property type="entry name" value="G3P_Oxidase/Oxidoreductase"/>
</dbReference>
<dbReference type="InterPro" id="IPR006076">
    <property type="entry name" value="FAD-dep_OxRdtase"/>
</dbReference>
<dbReference type="Pfam" id="PF01266">
    <property type="entry name" value="DAO"/>
    <property type="match status" value="1"/>
</dbReference>